<accession>A0A0C3NRY5</accession>
<dbReference type="Proteomes" id="UP000054217">
    <property type="component" value="Unassembled WGS sequence"/>
</dbReference>
<dbReference type="EMBL" id="KN831975">
    <property type="protein sequence ID" value="KIO03625.1"/>
    <property type="molecule type" value="Genomic_DNA"/>
</dbReference>
<dbReference type="SUPFAM" id="SSF48557">
    <property type="entry name" value="L-aspartase-like"/>
    <property type="match status" value="1"/>
</dbReference>
<keyword evidence="2" id="KW-1185">Reference proteome</keyword>
<reference evidence="2" key="2">
    <citation type="submission" date="2015-01" db="EMBL/GenBank/DDBJ databases">
        <title>Evolutionary Origins and Diversification of the Mycorrhizal Mutualists.</title>
        <authorList>
            <consortium name="DOE Joint Genome Institute"/>
            <consortium name="Mycorrhizal Genomics Consortium"/>
            <person name="Kohler A."/>
            <person name="Kuo A."/>
            <person name="Nagy L.G."/>
            <person name="Floudas D."/>
            <person name="Copeland A."/>
            <person name="Barry K.W."/>
            <person name="Cichocki N."/>
            <person name="Veneault-Fourrey C."/>
            <person name="LaButti K."/>
            <person name="Lindquist E.A."/>
            <person name="Lipzen A."/>
            <person name="Lundell T."/>
            <person name="Morin E."/>
            <person name="Murat C."/>
            <person name="Riley R."/>
            <person name="Ohm R."/>
            <person name="Sun H."/>
            <person name="Tunlid A."/>
            <person name="Henrissat B."/>
            <person name="Grigoriev I.V."/>
            <person name="Hibbett D.S."/>
            <person name="Martin F."/>
        </authorList>
    </citation>
    <scope>NUCLEOTIDE SEQUENCE [LARGE SCALE GENOMIC DNA]</scope>
    <source>
        <strain evidence="2">Marx 270</strain>
    </source>
</reference>
<evidence type="ECO:0000313" key="2">
    <source>
        <dbReference type="Proteomes" id="UP000054217"/>
    </source>
</evidence>
<sequence length="87" mass="9348">METRAAYAKSPDAGGKLLGRTGMLYTYVRGVLGVKMHWGDPNMDKTTIGSEIAKIFRSWKSAEMAELMVRILVGPEGGSGGSSRAKL</sequence>
<dbReference type="InterPro" id="IPR008948">
    <property type="entry name" value="L-Aspartase-like"/>
</dbReference>
<dbReference type="STRING" id="870435.A0A0C3NRY5"/>
<dbReference type="HOGENOM" id="CLU_2484230_0_0_1"/>
<proteinExistence type="predicted"/>
<evidence type="ECO:0000313" key="1">
    <source>
        <dbReference type="EMBL" id="KIO03625.1"/>
    </source>
</evidence>
<organism evidence="1 2">
    <name type="scientific">Pisolithus tinctorius Marx 270</name>
    <dbReference type="NCBI Taxonomy" id="870435"/>
    <lineage>
        <taxon>Eukaryota</taxon>
        <taxon>Fungi</taxon>
        <taxon>Dikarya</taxon>
        <taxon>Basidiomycota</taxon>
        <taxon>Agaricomycotina</taxon>
        <taxon>Agaricomycetes</taxon>
        <taxon>Agaricomycetidae</taxon>
        <taxon>Boletales</taxon>
        <taxon>Sclerodermatineae</taxon>
        <taxon>Pisolithaceae</taxon>
        <taxon>Pisolithus</taxon>
    </lineage>
</organism>
<dbReference type="InParanoid" id="A0A0C3NRY5"/>
<name>A0A0C3NRY5_PISTI</name>
<protein>
    <submittedName>
        <fullName evidence="1">Uncharacterized protein</fullName>
    </submittedName>
</protein>
<dbReference type="AlphaFoldDB" id="A0A0C3NRY5"/>
<reference evidence="1 2" key="1">
    <citation type="submission" date="2014-04" db="EMBL/GenBank/DDBJ databases">
        <authorList>
            <consortium name="DOE Joint Genome Institute"/>
            <person name="Kuo A."/>
            <person name="Kohler A."/>
            <person name="Costa M.D."/>
            <person name="Nagy L.G."/>
            <person name="Floudas D."/>
            <person name="Copeland A."/>
            <person name="Barry K.W."/>
            <person name="Cichocki N."/>
            <person name="Veneault-Fourrey C."/>
            <person name="LaButti K."/>
            <person name="Lindquist E.A."/>
            <person name="Lipzen A."/>
            <person name="Lundell T."/>
            <person name="Morin E."/>
            <person name="Murat C."/>
            <person name="Sun H."/>
            <person name="Tunlid A."/>
            <person name="Henrissat B."/>
            <person name="Grigoriev I.V."/>
            <person name="Hibbett D.S."/>
            <person name="Martin F."/>
            <person name="Nordberg H.P."/>
            <person name="Cantor M.N."/>
            <person name="Hua S.X."/>
        </authorList>
    </citation>
    <scope>NUCLEOTIDE SEQUENCE [LARGE SCALE GENOMIC DNA]</scope>
    <source>
        <strain evidence="1 2">Marx 270</strain>
    </source>
</reference>
<gene>
    <name evidence="1" type="ORF">M404DRAFT_1001119</name>
</gene>
<dbReference type="Gene3D" id="1.20.200.10">
    <property type="entry name" value="Fumarase/aspartase (Central domain)"/>
    <property type="match status" value="1"/>
</dbReference>
<dbReference type="GO" id="GO:0003824">
    <property type="term" value="F:catalytic activity"/>
    <property type="evidence" value="ECO:0007669"/>
    <property type="project" value="InterPro"/>
</dbReference>